<dbReference type="EMBL" id="CAJOBE010042476">
    <property type="protein sequence ID" value="CAF4330831.1"/>
    <property type="molecule type" value="Genomic_DNA"/>
</dbReference>
<feature type="domain" description="Amidase" evidence="5">
    <location>
        <begin position="35"/>
        <end position="195"/>
    </location>
</feature>
<dbReference type="Proteomes" id="UP000663874">
    <property type="component" value="Unassembled WGS sequence"/>
</dbReference>
<gene>
    <name evidence="6" type="ORF">FNK824_LOCUS41668</name>
</gene>
<feature type="non-terminal residue" evidence="6">
    <location>
        <position position="196"/>
    </location>
</feature>
<dbReference type="InterPro" id="IPR023631">
    <property type="entry name" value="Amidase_dom"/>
</dbReference>
<dbReference type="GO" id="GO:0004040">
    <property type="term" value="F:amidase activity"/>
    <property type="evidence" value="ECO:0007669"/>
    <property type="project" value="UniProtKB-EC"/>
</dbReference>
<dbReference type="Gene3D" id="3.90.1300.10">
    <property type="entry name" value="Amidase signature (AS) domain"/>
    <property type="match status" value="1"/>
</dbReference>
<dbReference type="EC" id="3.5.1.4" evidence="3"/>
<dbReference type="PROSITE" id="PS00571">
    <property type="entry name" value="AMIDASES"/>
    <property type="match status" value="1"/>
</dbReference>
<comment type="caution">
    <text evidence="6">The sequence shown here is derived from an EMBL/GenBank/DDBJ whole genome shotgun (WGS) entry which is preliminary data.</text>
</comment>
<evidence type="ECO:0000256" key="2">
    <source>
        <dbReference type="ARBA" id="ARBA00009199"/>
    </source>
</evidence>
<evidence type="ECO:0000256" key="4">
    <source>
        <dbReference type="ARBA" id="ARBA00022801"/>
    </source>
</evidence>
<comment type="similarity">
    <text evidence="2">Belongs to the amidase family.</text>
</comment>
<dbReference type="InterPro" id="IPR020556">
    <property type="entry name" value="Amidase_CS"/>
</dbReference>
<sequence length="196" mass="21143">QCGLLSDDEITITEQYSATQLVTKLAQGQLTAQQVIKAYLKRAGIAHQLTNCATEFLEKEALDRAKYLDEEFKKRGGPIGPLHGLPISLKDMVTMKGRRLSSGWIKWIDRIGEDDTLIVKILYEAGAIFYVRTTEPQSLMHLECSGPIHGTTLNPFNRNLTSGGSSGGEGALLGLKASPMGIGTDIGGSIRSPAAN</sequence>
<organism evidence="6 7">
    <name type="scientific">Rotaria sordida</name>
    <dbReference type="NCBI Taxonomy" id="392033"/>
    <lineage>
        <taxon>Eukaryota</taxon>
        <taxon>Metazoa</taxon>
        <taxon>Spiralia</taxon>
        <taxon>Gnathifera</taxon>
        <taxon>Rotifera</taxon>
        <taxon>Eurotatoria</taxon>
        <taxon>Bdelloidea</taxon>
        <taxon>Philodinida</taxon>
        <taxon>Philodinidae</taxon>
        <taxon>Rotaria</taxon>
    </lineage>
</organism>
<evidence type="ECO:0000256" key="1">
    <source>
        <dbReference type="ARBA" id="ARBA00001311"/>
    </source>
</evidence>
<accession>A0A820K377</accession>
<evidence type="ECO:0000313" key="7">
    <source>
        <dbReference type="Proteomes" id="UP000663874"/>
    </source>
</evidence>
<protein>
    <recommendedName>
        <fullName evidence="3">amidase</fullName>
        <ecNumber evidence="3">3.5.1.4</ecNumber>
    </recommendedName>
</protein>
<dbReference type="Pfam" id="PF01425">
    <property type="entry name" value="Amidase"/>
    <property type="match status" value="1"/>
</dbReference>
<dbReference type="PANTHER" id="PTHR46072:SF4">
    <property type="entry name" value="AMIDASE C550.07-RELATED"/>
    <property type="match status" value="1"/>
</dbReference>
<evidence type="ECO:0000259" key="5">
    <source>
        <dbReference type="Pfam" id="PF01425"/>
    </source>
</evidence>
<reference evidence="6" key="1">
    <citation type="submission" date="2021-02" db="EMBL/GenBank/DDBJ databases">
        <authorList>
            <person name="Nowell W R."/>
        </authorList>
    </citation>
    <scope>NUCLEOTIDE SEQUENCE</scope>
</reference>
<comment type="catalytic activity">
    <reaction evidence="1">
        <text>a monocarboxylic acid amide + H2O = a monocarboxylate + NH4(+)</text>
        <dbReference type="Rhea" id="RHEA:12020"/>
        <dbReference type="ChEBI" id="CHEBI:15377"/>
        <dbReference type="ChEBI" id="CHEBI:28938"/>
        <dbReference type="ChEBI" id="CHEBI:35757"/>
        <dbReference type="ChEBI" id="CHEBI:83628"/>
        <dbReference type="EC" id="3.5.1.4"/>
    </reaction>
</comment>
<evidence type="ECO:0000313" key="6">
    <source>
        <dbReference type="EMBL" id="CAF4330831.1"/>
    </source>
</evidence>
<name>A0A820K377_9BILA</name>
<feature type="non-terminal residue" evidence="6">
    <location>
        <position position="1"/>
    </location>
</feature>
<dbReference type="PANTHER" id="PTHR46072">
    <property type="entry name" value="AMIDASE-RELATED-RELATED"/>
    <property type="match status" value="1"/>
</dbReference>
<proteinExistence type="inferred from homology"/>
<evidence type="ECO:0000256" key="3">
    <source>
        <dbReference type="ARBA" id="ARBA00012922"/>
    </source>
</evidence>
<dbReference type="SUPFAM" id="SSF75304">
    <property type="entry name" value="Amidase signature (AS) enzymes"/>
    <property type="match status" value="1"/>
</dbReference>
<keyword evidence="4" id="KW-0378">Hydrolase</keyword>
<dbReference type="AlphaFoldDB" id="A0A820K377"/>
<dbReference type="InterPro" id="IPR036928">
    <property type="entry name" value="AS_sf"/>
</dbReference>